<dbReference type="Pfam" id="PF06013">
    <property type="entry name" value="WXG100"/>
    <property type="match status" value="1"/>
</dbReference>
<sequence length="96" mass="10331">MSRYEVDSAQMAQAGAAVQRSTAAVRAEVALMQRHLTDLQSSWRGTAATGFAAVMTEWSATQVRVEQTLDQITAALHAAAQTYAEAEQQAARLFSS</sequence>
<proteinExistence type="predicted"/>
<dbReference type="AlphaFoldDB" id="A0A1J5R1Y8"/>
<gene>
    <name evidence="1" type="ORF">GALL_360490</name>
</gene>
<dbReference type="InterPro" id="IPR010310">
    <property type="entry name" value="T7SS_ESAT-6-like"/>
</dbReference>
<accession>A0A1J5R1Y8</accession>
<dbReference type="SUPFAM" id="SSF140453">
    <property type="entry name" value="EsxAB dimer-like"/>
    <property type="match status" value="1"/>
</dbReference>
<dbReference type="Gene3D" id="1.10.287.1060">
    <property type="entry name" value="ESAT-6-like"/>
    <property type="match status" value="1"/>
</dbReference>
<organism evidence="1">
    <name type="scientific">mine drainage metagenome</name>
    <dbReference type="NCBI Taxonomy" id="410659"/>
    <lineage>
        <taxon>unclassified sequences</taxon>
        <taxon>metagenomes</taxon>
        <taxon>ecological metagenomes</taxon>
    </lineage>
</organism>
<evidence type="ECO:0000313" key="1">
    <source>
        <dbReference type="EMBL" id="OIQ82165.1"/>
    </source>
</evidence>
<comment type="caution">
    <text evidence="1">The sequence shown here is derived from an EMBL/GenBank/DDBJ whole genome shotgun (WGS) entry which is preliminary data.</text>
</comment>
<reference evidence="1" key="1">
    <citation type="submission" date="2016-10" db="EMBL/GenBank/DDBJ databases">
        <title>Sequence of Gallionella enrichment culture.</title>
        <authorList>
            <person name="Poehlein A."/>
            <person name="Muehling M."/>
            <person name="Daniel R."/>
        </authorList>
    </citation>
    <scope>NUCLEOTIDE SEQUENCE</scope>
</reference>
<dbReference type="NCBIfam" id="TIGR03930">
    <property type="entry name" value="WXG100_ESAT6"/>
    <property type="match status" value="1"/>
</dbReference>
<name>A0A1J5R1Y8_9ZZZZ</name>
<evidence type="ECO:0008006" key="2">
    <source>
        <dbReference type="Google" id="ProtNLM"/>
    </source>
</evidence>
<protein>
    <recommendedName>
        <fullName evidence="2">ESAT-6-like protein</fullName>
    </recommendedName>
</protein>
<dbReference type="EMBL" id="MLJW01000835">
    <property type="protein sequence ID" value="OIQ82165.1"/>
    <property type="molecule type" value="Genomic_DNA"/>
</dbReference>
<dbReference type="InterPro" id="IPR036689">
    <property type="entry name" value="ESAT-6-like_sf"/>
</dbReference>